<proteinExistence type="predicted"/>
<evidence type="ECO:0000313" key="2">
    <source>
        <dbReference type="Proteomes" id="UP000199032"/>
    </source>
</evidence>
<dbReference type="InterPro" id="IPR016024">
    <property type="entry name" value="ARM-type_fold"/>
</dbReference>
<dbReference type="AlphaFoldDB" id="A0A0S4LA20"/>
<dbReference type="InterPro" id="IPR004155">
    <property type="entry name" value="PBS_lyase_HEAT"/>
</dbReference>
<dbReference type="Proteomes" id="UP000199032">
    <property type="component" value="Unassembled WGS sequence"/>
</dbReference>
<reference evidence="1 2" key="1">
    <citation type="submission" date="2015-10" db="EMBL/GenBank/DDBJ databases">
        <authorList>
            <person name="Gilbert D.G."/>
        </authorList>
    </citation>
    <scope>NUCLEOTIDE SEQUENCE [LARGE SCALE GENOMIC DNA]</scope>
    <source>
        <strain evidence="1">COMA1</strain>
    </source>
</reference>
<dbReference type="Pfam" id="PF13646">
    <property type="entry name" value="HEAT_2"/>
    <property type="match status" value="1"/>
</dbReference>
<dbReference type="PANTHER" id="PTHR12697:SF5">
    <property type="entry name" value="DEOXYHYPUSINE HYDROXYLASE"/>
    <property type="match status" value="1"/>
</dbReference>
<dbReference type="GO" id="GO:0016491">
    <property type="term" value="F:oxidoreductase activity"/>
    <property type="evidence" value="ECO:0007669"/>
    <property type="project" value="TreeGrafter"/>
</dbReference>
<dbReference type="Gene3D" id="1.25.10.10">
    <property type="entry name" value="Leucine-rich Repeat Variant"/>
    <property type="match status" value="1"/>
</dbReference>
<dbReference type="PANTHER" id="PTHR12697">
    <property type="entry name" value="PBS LYASE HEAT-LIKE PROTEIN"/>
    <property type="match status" value="1"/>
</dbReference>
<keyword evidence="2" id="KW-1185">Reference proteome</keyword>
<dbReference type="InterPro" id="IPR011989">
    <property type="entry name" value="ARM-like"/>
</dbReference>
<dbReference type="SMART" id="SM00567">
    <property type="entry name" value="EZ_HEAT"/>
    <property type="match status" value="3"/>
</dbReference>
<evidence type="ECO:0008006" key="3">
    <source>
        <dbReference type="Google" id="ProtNLM"/>
    </source>
</evidence>
<protein>
    <recommendedName>
        <fullName evidence="3">HEAT repeat domain-containing protein</fullName>
    </recommendedName>
</protein>
<dbReference type="EMBL" id="CZQA01000001">
    <property type="protein sequence ID" value="CUS33625.1"/>
    <property type="molecule type" value="Genomic_DNA"/>
</dbReference>
<evidence type="ECO:0000313" key="1">
    <source>
        <dbReference type="EMBL" id="CUS33625.1"/>
    </source>
</evidence>
<accession>A0A0S4LA20</accession>
<dbReference type="STRING" id="1742972.COMA1_11257"/>
<dbReference type="SUPFAM" id="SSF48371">
    <property type="entry name" value="ARM repeat"/>
    <property type="match status" value="1"/>
</dbReference>
<gene>
    <name evidence="1" type="ORF">COMA1_11257</name>
</gene>
<name>A0A0S4LA20_9BACT</name>
<sequence>MWWKWSEEMQYLFRIVVPILLSAVVLSLLESAGLAYREYFTSEQRTQLEKVQTVLVDVLTLTDKGTTDSTPLIDTIVQRLTEVGYSAVRSAGQAHDVVVRVKCEQRKTWEGTAVTGGDADLPDAPSRLWKGPACQLTYLLGGMKIKWQKEVRTAFEDAVVAAQAAQEPDAGRYAMTKLQEALEKYEFPLLLAAEWGHSDRLLKLLDSPDTSQARKLKIISLLGEMQADDAMPKLKEALKDRDLAKQALAAIGNLGRDGIPLLVEMMNTSPQLEVQAAAAKSLGQLGGLHGDASVVLPLLAKLQDPKTDWTVLTEVGWALGKIPDKRSIQPLYDLDKKLQAIRDPDNVTLKRLKEAVFWAIKQCDTWDQYS</sequence>
<organism evidence="1 2">
    <name type="scientific">Candidatus Nitrospira nitrosa</name>
    <dbReference type="NCBI Taxonomy" id="1742972"/>
    <lineage>
        <taxon>Bacteria</taxon>
        <taxon>Pseudomonadati</taxon>
        <taxon>Nitrospirota</taxon>
        <taxon>Nitrospiria</taxon>
        <taxon>Nitrospirales</taxon>
        <taxon>Nitrospiraceae</taxon>
        <taxon>Nitrospira</taxon>
    </lineage>
</organism>